<dbReference type="EMBL" id="MGHH01000005">
    <property type="protein sequence ID" value="OGM65305.1"/>
    <property type="molecule type" value="Genomic_DNA"/>
</dbReference>
<evidence type="ECO:0000313" key="2">
    <source>
        <dbReference type="EMBL" id="OGM65305.1"/>
    </source>
</evidence>
<keyword evidence="1" id="KW-1133">Transmembrane helix</keyword>
<keyword evidence="1" id="KW-0812">Transmembrane</keyword>
<feature type="transmembrane region" description="Helical" evidence="1">
    <location>
        <begin position="65"/>
        <end position="86"/>
    </location>
</feature>
<feature type="transmembrane region" description="Helical" evidence="1">
    <location>
        <begin position="139"/>
        <end position="165"/>
    </location>
</feature>
<feature type="transmembrane region" description="Helical" evidence="1">
    <location>
        <begin position="16"/>
        <end position="44"/>
    </location>
</feature>
<proteinExistence type="predicted"/>
<comment type="caution">
    <text evidence="2">The sequence shown here is derived from an EMBL/GenBank/DDBJ whole genome shotgun (WGS) entry which is preliminary data.</text>
</comment>
<evidence type="ECO:0008006" key="4">
    <source>
        <dbReference type="Google" id="ProtNLM"/>
    </source>
</evidence>
<organism evidence="2 3">
    <name type="scientific">Candidatus Woesebacteria bacterium RIFCSPLOWO2_01_FULL_39_25</name>
    <dbReference type="NCBI Taxonomy" id="1802521"/>
    <lineage>
        <taxon>Bacteria</taxon>
        <taxon>Candidatus Woeseibacteriota</taxon>
    </lineage>
</organism>
<feature type="transmembrane region" description="Helical" evidence="1">
    <location>
        <begin position="106"/>
        <end position="127"/>
    </location>
</feature>
<name>A0A1F8BPL7_9BACT</name>
<protein>
    <recommendedName>
        <fullName evidence="4">Permease</fullName>
    </recommendedName>
</protein>
<evidence type="ECO:0000313" key="3">
    <source>
        <dbReference type="Proteomes" id="UP000176725"/>
    </source>
</evidence>
<gene>
    <name evidence="2" type="ORF">A2893_01095</name>
</gene>
<sequence>MLFSFLLAERAYDLQSFFIITSLFGFKLAILNGLAILISLMVVAYSLRKNHVAFSRSNHQKTNHFFLRQVKLLGMVIVGIAIGAAIRVIIPPGLFQSLAASPSGGLITAIVLGFTLYFGPILGNYPVAKALSDLGMSSAGVFGFLTISPVFNLIVITLFGTAIGFKTTTKAVILYGLIATILTLFFSLLL</sequence>
<evidence type="ECO:0000256" key="1">
    <source>
        <dbReference type="SAM" id="Phobius"/>
    </source>
</evidence>
<dbReference type="Proteomes" id="UP000176725">
    <property type="component" value="Unassembled WGS sequence"/>
</dbReference>
<feature type="transmembrane region" description="Helical" evidence="1">
    <location>
        <begin position="171"/>
        <end position="189"/>
    </location>
</feature>
<reference evidence="2 3" key="1">
    <citation type="journal article" date="2016" name="Nat. Commun.">
        <title>Thousands of microbial genomes shed light on interconnected biogeochemical processes in an aquifer system.</title>
        <authorList>
            <person name="Anantharaman K."/>
            <person name="Brown C.T."/>
            <person name="Hug L.A."/>
            <person name="Sharon I."/>
            <person name="Castelle C.J."/>
            <person name="Probst A.J."/>
            <person name="Thomas B.C."/>
            <person name="Singh A."/>
            <person name="Wilkins M.J."/>
            <person name="Karaoz U."/>
            <person name="Brodie E.L."/>
            <person name="Williams K.H."/>
            <person name="Hubbard S.S."/>
            <person name="Banfield J.F."/>
        </authorList>
    </citation>
    <scope>NUCLEOTIDE SEQUENCE [LARGE SCALE GENOMIC DNA]</scope>
</reference>
<keyword evidence="1" id="KW-0472">Membrane</keyword>
<accession>A0A1F8BPL7</accession>
<dbReference type="AlphaFoldDB" id="A0A1F8BPL7"/>